<evidence type="ECO:0000313" key="1">
    <source>
        <dbReference type="EMBL" id="MTH61373.1"/>
    </source>
</evidence>
<name>A0A844HM58_9RHOB</name>
<reference evidence="1 2" key="1">
    <citation type="submission" date="2019-11" db="EMBL/GenBank/DDBJ databases">
        <authorList>
            <person name="Dong K."/>
        </authorList>
    </citation>
    <scope>NUCLEOTIDE SEQUENCE [LARGE SCALE GENOMIC DNA]</scope>
    <source>
        <strain evidence="1 2">NBRC 112902</strain>
    </source>
</reference>
<sequence length="57" mass="6532">MIYIRSPRNPAEVELISPPLCFMSESARWPSTPMPQTRLSLGMFRYDTRMLGSVPSE</sequence>
<comment type="caution">
    <text evidence="1">The sequence shown here is derived from an EMBL/GenBank/DDBJ whole genome shotgun (WGS) entry which is preliminary data.</text>
</comment>
<dbReference type="EMBL" id="WMIG01000015">
    <property type="protein sequence ID" value="MTH61373.1"/>
    <property type="molecule type" value="Genomic_DNA"/>
</dbReference>
<proteinExistence type="predicted"/>
<accession>A0A844HM58</accession>
<protein>
    <submittedName>
        <fullName evidence="1">Uncharacterized protein</fullName>
    </submittedName>
</protein>
<gene>
    <name evidence="1" type="ORF">GL300_19345</name>
</gene>
<organism evidence="1 2">
    <name type="scientific">Paracoccus litorisediminis</name>
    <dbReference type="NCBI Taxonomy" id="2006130"/>
    <lineage>
        <taxon>Bacteria</taxon>
        <taxon>Pseudomonadati</taxon>
        <taxon>Pseudomonadota</taxon>
        <taxon>Alphaproteobacteria</taxon>
        <taxon>Rhodobacterales</taxon>
        <taxon>Paracoccaceae</taxon>
        <taxon>Paracoccus</taxon>
    </lineage>
</organism>
<keyword evidence="2" id="KW-1185">Reference proteome</keyword>
<evidence type="ECO:0000313" key="2">
    <source>
        <dbReference type="Proteomes" id="UP000449846"/>
    </source>
</evidence>
<dbReference type="AlphaFoldDB" id="A0A844HM58"/>
<dbReference type="RefSeq" id="WP_155041334.1">
    <property type="nucleotide sequence ID" value="NZ_WMIG01000015.1"/>
</dbReference>
<dbReference type="Proteomes" id="UP000449846">
    <property type="component" value="Unassembled WGS sequence"/>
</dbReference>